<dbReference type="EMBL" id="CP022110">
    <property type="protein sequence ID" value="ASG21252.1"/>
    <property type="molecule type" value="Genomic_DNA"/>
</dbReference>
<gene>
    <name evidence="5" type="ORF">Y958_10765</name>
</gene>
<reference evidence="5 6" key="1">
    <citation type="submission" date="2017-06" db="EMBL/GenBank/DDBJ databases">
        <title>Complete genome sequence of Nitrospirillum amazonense strain CBAmC, an endophytic nitrogen-fixing and plant growth-promoting bacterium, isolated from sugarcane.</title>
        <authorList>
            <person name="Schwab S."/>
            <person name="dos Santos Teixeira K.R."/>
            <person name="Simoes Araujo J.L."/>
            <person name="Soares Vidal M."/>
            <person name="Borges de Freitas H.R."/>
            <person name="Rivello Crivelaro A.L."/>
            <person name="Bueno de Camargo Nunes A."/>
            <person name="dos Santos C.M."/>
            <person name="Palmeira da Silva Rosa D."/>
            <person name="da Silva Padilha D."/>
            <person name="da Silva E."/>
            <person name="Araujo Terra L."/>
            <person name="Soares Mendes V."/>
            <person name="Farinelli L."/>
            <person name="Magalhaes Cruz L."/>
            <person name="Baldani J.I."/>
        </authorList>
    </citation>
    <scope>NUCLEOTIDE SEQUENCE [LARGE SCALE GENOMIC DNA]</scope>
    <source>
        <strain evidence="5 6">CBAmC</strain>
    </source>
</reference>
<feature type="domain" description="Metalloprotease TldD/E C-terminal" evidence="3">
    <location>
        <begin position="234"/>
        <end position="449"/>
    </location>
</feature>
<dbReference type="InterPro" id="IPR047657">
    <property type="entry name" value="PmbA"/>
</dbReference>
<dbReference type="GO" id="GO:0006508">
    <property type="term" value="P:proteolysis"/>
    <property type="evidence" value="ECO:0007669"/>
    <property type="project" value="InterPro"/>
</dbReference>
<evidence type="ECO:0000259" key="3">
    <source>
        <dbReference type="Pfam" id="PF19289"/>
    </source>
</evidence>
<keyword evidence="6" id="KW-1185">Reference proteome</keyword>
<accession>A0A248JR90</accession>
<dbReference type="Pfam" id="PF19289">
    <property type="entry name" value="PmbA_TldD_3rd"/>
    <property type="match status" value="1"/>
</dbReference>
<sequence>MPPLPPDATAAGILDDLLTLARKAGADAADALLVDSAAMSMSQRLGKPEEVQRAESGDLGLRVFVGKRQAIVSSTDRSPALLKELAERAVAMARLVPEDDFCGLADPDSLARDWPDLDLCDPSEPVAEDLLAQIAELEETALAVPGVSNSEGADAGWSRSTVTLAASNGFSGGYSVSRRSLSVSVLAGSGTGMERDYDYHSAIYAGDLESPVTIGRRAGERVVARLNPRKVATQAVPVVFDPRVAGGLVSHLTGAISGAAIARGTSFLKDKMGQAVFAPGITIVDDPHIRRGLRSKPFDAEGQANSRRNLIDGGVLTTWLLDCRSARQLGLASTGHASRGTGGPPGPSATNVYLAPGEETPEQLLADIRQGFYVTSLMGSGVNGITGDYSRGASGFWIEDGKIAFPVAEVTIAGNLKDMYLTLRPANDLEFRHGVDSPTLRLEGMTVAGT</sequence>
<dbReference type="InterPro" id="IPR045569">
    <property type="entry name" value="Metalloprtase-TldD/E_C"/>
</dbReference>
<organism evidence="5 6">
    <name type="scientific">Nitrospirillum viridazoti CBAmc</name>
    <dbReference type="NCBI Taxonomy" id="1441467"/>
    <lineage>
        <taxon>Bacteria</taxon>
        <taxon>Pseudomonadati</taxon>
        <taxon>Pseudomonadota</taxon>
        <taxon>Alphaproteobacteria</taxon>
        <taxon>Rhodospirillales</taxon>
        <taxon>Azospirillaceae</taxon>
        <taxon>Nitrospirillum</taxon>
        <taxon>Nitrospirillum viridazoti</taxon>
    </lineage>
</organism>
<name>A0A248JR90_9PROT</name>
<dbReference type="Pfam" id="PF01523">
    <property type="entry name" value="PmbA_TldD_1st"/>
    <property type="match status" value="1"/>
</dbReference>
<dbReference type="Proteomes" id="UP000197153">
    <property type="component" value="Chromosome 1"/>
</dbReference>
<comment type="similarity">
    <text evidence="1">Belongs to the peptidase U62 family.</text>
</comment>
<dbReference type="KEGG" id="nao:Y958_10765"/>
<dbReference type="InterPro" id="IPR035068">
    <property type="entry name" value="TldD/PmbA_N"/>
</dbReference>
<evidence type="ECO:0000256" key="1">
    <source>
        <dbReference type="ARBA" id="ARBA00005836"/>
    </source>
</evidence>
<dbReference type="GO" id="GO:0005829">
    <property type="term" value="C:cytosol"/>
    <property type="evidence" value="ECO:0007669"/>
    <property type="project" value="TreeGrafter"/>
</dbReference>
<evidence type="ECO:0000313" key="5">
    <source>
        <dbReference type="EMBL" id="ASG21252.1"/>
    </source>
</evidence>
<dbReference type="InterPro" id="IPR002510">
    <property type="entry name" value="Metalloprtase-TldD/E_N"/>
</dbReference>
<evidence type="ECO:0000313" key="6">
    <source>
        <dbReference type="Proteomes" id="UP000197153"/>
    </source>
</evidence>
<evidence type="ECO:0000259" key="4">
    <source>
        <dbReference type="Pfam" id="PF19290"/>
    </source>
</evidence>
<evidence type="ECO:0000259" key="2">
    <source>
        <dbReference type="Pfam" id="PF01523"/>
    </source>
</evidence>
<dbReference type="PANTHER" id="PTHR43421">
    <property type="entry name" value="METALLOPROTEASE PMBA"/>
    <property type="match status" value="1"/>
</dbReference>
<dbReference type="PANTHER" id="PTHR43421:SF1">
    <property type="entry name" value="METALLOPROTEASE PMBA"/>
    <property type="match status" value="1"/>
</dbReference>
<dbReference type="InterPro" id="IPR036059">
    <property type="entry name" value="TldD/PmbA_sf"/>
</dbReference>
<dbReference type="Gene3D" id="3.30.2290.10">
    <property type="entry name" value="PmbA/TldD superfamily"/>
    <property type="match status" value="1"/>
</dbReference>
<protein>
    <submittedName>
        <fullName evidence="5">Modulator protein</fullName>
    </submittedName>
</protein>
<dbReference type="SUPFAM" id="SSF111283">
    <property type="entry name" value="Putative modulator of DNA gyrase, PmbA/TldD"/>
    <property type="match status" value="1"/>
</dbReference>
<dbReference type="Pfam" id="PF19290">
    <property type="entry name" value="PmbA_TldD_2nd"/>
    <property type="match status" value="1"/>
</dbReference>
<dbReference type="GO" id="GO:0008237">
    <property type="term" value="F:metallopeptidase activity"/>
    <property type="evidence" value="ECO:0007669"/>
    <property type="project" value="InterPro"/>
</dbReference>
<feature type="domain" description="Metalloprotease TldD/E N-terminal" evidence="2">
    <location>
        <begin position="29"/>
        <end position="93"/>
    </location>
</feature>
<dbReference type="InterPro" id="IPR045570">
    <property type="entry name" value="Metalloprtase-TldD/E_cen_dom"/>
</dbReference>
<proteinExistence type="inferred from homology"/>
<dbReference type="RefSeq" id="WP_088871974.1">
    <property type="nucleotide sequence ID" value="NZ_CP022110.1"/>
</dbReference>
<dbReference type="AlphaFoldDB" id="A0A248JR90"/>
<feature type="domain" description="Metalloprotease TldD/E central" evidence="4">
    <location>
        <begin position="121"/>
        <end position="226"/>
    </location>
</feature>